<dbReference type="Gene3D" id="3.30.420.10">
    <property type="entry name" value="Ribonuclease H-like superfamily/Ribonuclease H"/>
    <property type="match status" value="1"/>
</dbReference>
<proteinExistence type="predicted"/>
<feature type="domain" description="Exonuclease" evidence="4">
    <location>
        <begin position="39"/>
        <end position="209"/>
    </location>
</feature>
<evidence type="ECO:0000313" key="5">
    <source>
        <dbReference type="EMBL" id="TDQ35458.1"/>
    </source>
</evidence>
<dbReference type="Proteomes" id="UP000294575">
    <property type="component" value="Unassembled WGS sequence"/>
</dbReference>
<dbReference type="PANTHER" id="PTHR30231:SF4">
    <property type="entry name" value="PROTEIN NEN2"/>
    <property type="match status" value="1"/>
</dbReference>
<evidence type="ECO:0000256" key="2">
    <source>
        <dbReference type="ARBA" id="ARBA00022801"/>
    </source>
</evidence>
<protein>
    <submittedName>
        <fullName evidence="5">DNA polymerase-3 subunit epsilon</fullName>
    </submittedName>
</protein>
<dbReference type="RefSeq" id="WP_243743900.1">
    <property type="nucleotide sequence ID" value="NZ_SNYK01000015.1"/>
</dbReference>
<dbReference type="GO" id="GO:0003676">
    <property type="term" value="F:nucleic acid binding"/>
    <property type="evidence" value="ECO:0007669"/>
    <property type="project" value="InterPro"/>
</dbReference>
<dbReference type="PANTHER" id="PTHR30231">
    <property type="entry name" value="DNA POLYMERASE III SUBUNIT EPSILON"/>
    <property type="match status" value="1"/>
</dbReference>
<reference evidence="5 6" key="1">
    <citation type="submission" date="2019-03" db="EMBL/GenBank/DDBJ databases">
        <title>Genomic Encyclopedia of Type Strains, Phase IV (KMG-IV): sequencing the most valuable type-strain genomes for metagenomic binning, comparative biology and taxonomic classification.</title>
        <authorList>
            <person name="Goeker M."/>
        </authorList>
    </citation>
    <scope>NUCLEOTIDE SEQUENCE [LARGE SCALE GENOMIC DNA]</scope>
    <source>
        <strain evidence="5 6">DSM 28679</strain>
    </source>
</reference>
<evidence type="ECO:0000259" key="4">
    <source>
        <dbReference type="SMART" id="SM00479"/>
    </source>
</evidence>
<dbReference type="EMBL" id="SNYK01000015">
    <property type="protein sequence ID" value="TDQ35458.1"/>
    <property type="molecule type" value="Genomic_DNA"/>
</dbReference>
<evidence type="ECO:0000256" key="1">
    <source>
        <dbReference type="ARBA" id="ARBA00022722"/>
    </source>
</evidence>
<dbReference type="AlphaFoldDB" id="A0A4V3D4G9"/>
<accession>A0A4V3D4G9</accession>
<dbReference type="CDD" id="cd06127">
    <property type="entry name" value="DEDDh"/>
    <property type="match status" value="1"/>
</dbReference>
<name>A0A4V3D4G9_9GAMM</name>
<dbReference type="GO" id="GO:0006259">
    <property type="term" value="P:DNA metabolic process"/>
    <property type="evidence" value="ECO:0007669"/>
    <property type="project" value="UniProtKB-ARBA"/>
</dbReference>
<comment type="caution">
    <text evidence="5">The sequence shown here is derived from an EMBL/GenBank/DDBJ whole genome shotgun (WGS) entry which is preliminary data.</text>
</comment>
<organism evidence="5 6">
    <name type="scientific">Thiopseudomonas denitrificans</name>
    <dbReference type="NCBI Taxonomy" id="1501432"/>
    <lineage>
        <taxon>Bacteria</taxon>
        <taxon>Pseudomonadati</taxon>
        <taxon>Pseudomonadota</taxon>
        <taxon>Gammaproteobacteria</taxon>
        <taxon>Pseudomonadales</taxon>
        <taxon>Pseudomonadaceae</taxon>
        <taxon>Thiopseudomonas</taxon>
    </lineage>
</organism>
<dbReference type="Pfam" id="PF00929">
    <property type="entry name" value="RNase_T"/>
    <property type="match status" value="1"/>
</dbReference>
<evidence type="ECO:0000256" key="3">
    <source>
        <dbReference type="ARBA" id="ARBA00022839"/>
    </source>
</evidence>
<evidence type="ECO:0000313" key="6">
    <source>
        <dbReference type="Proteomes" id="UP000294575"/>
    </source>
</evidence>
<dbReference type="InterPro" id="IPR012337">
    <property type="entry name" value="RNaseH-like_sf"/>
</dbReference>
<gene>
    <name evidence="5" type="ORF">DFQ45_1157</name>
</gene>
<sequence>MSLLKWLFRRPEVNQQDQQRLQALPAAAMPGEQLLTQQRFVVVDLEATGLHTGRDKILSIGAVAVEHNGIAMGQQFERTLKRREVKVNEAVLIHQIAPSELATGIRPKTALLDFLEFVDDCPLVAFHAGFDQRLLQRELRDFFGYNFKHPFFDLAEVAPLLNPDHCMRQPRMDDWIDYFKLNVMQRHNAAADALATAELLLIFINQAQKQGILTLKQLDTALHNWRRRQGSSM</sequence>
<dbReference type="GO" id="GO:0008408">
    <property type="term" value="F:3'-5' exonuclease activity"/>
    <property type="evidence" value="ECO:0007669"/>
    <property type="project" value="TreeGrafter"/>
</dbReference>
<dbReference type="InterPro" id="IPR013520">
    <property type="entry name" value="Ribonucl_H"/>
</dbReference>
<dbReference type="SUPFAM" id="SSF53098">
    <property type="entry name" value="Ribonuclease H-like"/>
    <property type="match status" value="1"/>
</dbReference>
<keyword evidence="2" id="KW-0378">Hydrolase</keyword>
<dbReference type="SMART" id="SM00479">
    <property type="entry name" value="EXOIII"/>
    <property type="match status" value="1"/>
</dbReference>
<keyword evidence="6" id="KW-1185">Reference proteome</keyword>
<keyword evidence="3" id="KW-0269">Exonuclease</keyword>
<keyword evidence="1" id="KW-0540">Nuclease</keyword>
<dbReference type="InterPro" id="IPR036397">
    <property type="entry name" value="RNaseH_sf"/>
</dbReference>
<dbReference type="GO" id="GO:0005829">
    <property type="term" value="C:cytosol"/>
    <property type="evidence" value="ECO:0007669"/>
    <property type="project" value="TreeGrafter"/>
</dbReference>